<dbReference type="SUPFAM" id="SSF51905">
    <property type="entry name" value="FAD/NAD(P)-binding domain"/>
    <property type="match status" value="1"/>
</dbReference>
<comment type="catalytic activity">
    <reaction evidence="15">
        <text>L-lysine + NADPH + O2 = N(6)-hydroxy-L-lysine + NADP(+) + H2O</text>
        <dbReference type="Rhea" id="RHEA:23228"/>
        <dbReference type="ChEBI" id="CHEBI:15377"/>
        <dbReference type="ChEBI" id="CHEBI:15379"/>
        <dbReference type="ChEBI" id="CHEBI:32551"/>
        <dbReference type="ChEBI" id="CHEBI:57783"/>
        <dbReference type="ChEBI" id="CHEBI:57820"/>
        <dbReference type="ChEBI" id="CHEBI:58349"/>
        <dbReference type="EC" id="1.14.13.59"/>
    </reaction>
</comment>
<evidence type="ECO:0000256" key="14">
    <source>
        <dbReference type="ARBA" id="ARBA00032738"/>
    </source>
</evidence>
<dbReference type="InterPro" id="IPR036188">
    <property type="entry name" value="FAD/NAD-bd_sf"/>
</dbReference>
<evidence type="ECO:0000256" key="10">
    <source>
        <dbReference type="ARBA" id="ARBA00023033"/>
    </source>
</evidence>
<evidence type="ECO:0000256" key="6">
    <source>
        <dbReference type="ARBA" id="ARBA00022630"/>
    </source>
</evidence>
<organism evidence="16 17">
    <name type="scientific">Corynebacterium lowii</name>
    <dbReference type="NCBI Taxonomy" id="1544413"/>
    <lineage>
        <taxon>Bacteria</taxon>
        <taxon>Bacillati</taxon>
        <taxon>Actinomycetota</taxon>
        <taxon>Actinomycetes</taxon>
        <taxon>Mycobacteriales</taxon>
        <taxon>Corynebacteriaceae</taxon>
        <taxon>Corynebacterium</taxon>
    </lineage>
</organism>
<evidence type="ECO:0000256" key="13">
    <source>
        <dbReference type="ARBA" id="ARBA00032493"/>
    </source>
</evidence>
<evidence type="ECO:0000313" key="16">
    <source>
        <dbReference type="EMBL" id="KQB83980.1"/>
    </source>
</evidence>
<dbReference type="EC" id="1.14.13.59" evidence="4"/>
<dbReference type="GO" id="GO:0047091">
    <property type="term" value="F:L-lysine 6-monooxygenase (NADPH) activity"/>
    <property type="evidence" value="ECO:0007669"/>
    <property type="project" value="UniProtKB-EC"/>
</dbReference>
<comment type="caution">
    <text evidence="16">The sequence shown here is derived from an EMBL/GenBank/DDBJ whole genome shotgun (WGS) entry which is preliminary data.</text>
</comment>
<keyword evidence="17" id="KW-1185">Reference proteome</keyword>
<dbReference type="Proteomes" id="UP000050488">
    <property type="component" value="Unassembled WGS sequence"/>
</dbReference>
<dbReference type="OrthoDB" id="9149460at2"/>
<dbReference type="Gene3D" id="3.50.50.60">
    <property type="entry name" value="FAD/NAD(P)-binding domain"/>
    <property type="match status" value="1"/>
</dbReference>
<dbReference type="InterPro" id="IPR025700">
    <property type="entry name" value="Lys/Orn_oxygenase"/>
</dbReference>
<keyword evidence="9" id="KW-0560">Oxidoreductase</keyword>
<evidence type="ECO:0000256" key="9">
    <source>
        <dbReference type="ARBA" id="ARBA00023002"/>
    </source>
</evidence>
<name>A0A0Q0TY40_9CORY</name>
<protein>
    <recommendedName>
        <fullName evidence="5">L-lysine N6-monooxygenase MbtG</fullName>
        <ecNumber evidence="4">1.14.13.59</ecNumber>
    </recommendedName>
    <alternativeName>
        <fullName evidence="14">Lysine 6-N-hydroxylase</fullName>
    </alternativeName>
    <alternativeName>
        <fullName evidence="13">Lysine N6-hydroxylase</fullName>
    </alternativeName>
    <alternativeName>
        <fullName evidence="11">Lysine-N-oxygenase</fullName>
    </alternativeName>
    <alternativeName>
        <fullName evidence="12">Mycobactin synthase protein G</fullName>
    </alternativeName>
</protein>
<keyword evidence="6" id="KW-0285">Flavoprotein</keyword>
<sequence>MMIDLIAVGAGPKGVAVAAKAAVMEHLGLPAPSVLLVDPLGVGGHWRAHGGWTDGQHRLGTPPEKDVGFPYRTRIAGEESHRVDEELARHGWAAFLIARGEFGAWIDRGRPAPRHEQWADYLGWVVERLGIEVLEATVTSAELRHNEQGGHSEQGEHWEVETTAGSLHAKSLMPTGPGASTRRLAEVPGVYSLAQFWQLCAEEGIKKGVDIAVIGSGESSASVVEQVAYSRAGSVTVISPSAAIYTRGEGQFENRLYTDPHRWVALDEPARRDILARTDRSVYSVRIQQREGMDERLDHVRGTVSTVRPANDKLQVEYRRSQPEGEHTGSVLADVVVDARGNSPLWFGEYLAPDTRERLAREAGAEGWASISVEQVERRIDGTLRFEGLGGRLFMPTLAGLMQGPGFANLSCLGELSNRIIAGVKGMENSEQK</sequence>
<accession>A0A0Q0TY40</accession>
<evidence type="ECO:0000256" key="2">
    <source>
        <dbReference type="ARBA" id="ARBA00005102"/>
    </source>
</evidence>
<evidence type="ECO:0000313" key="17">
    <source>
        <dbReference type="Proteomes" id="UP000050488"/>
    </source>
</evidence>
<dbReference type="RefSeq" id="WP_082418656.1">
    <property type="nucleotide sequence ID" value="NZ_JAUSQY010000001.1"/>
</dbReference>
<keyword evidence="8" id="KW-0521">NADP</keyword>
<gene>
    <name evidence="16" type="ORF">Clow_02181</name>
</gene>
<dbReference type="AlphaFoldDB" id="A0A0Q0TY40"/>
<reference evidence="16 17" key="1">
    <citation type="submission" date="2015-10" db="EMBL/GenBank/DDBJ databases">
        <title>Corynebacteirum lowii and Corynebacterium oculi species nova, derived from human clinical disease and and emended description of Corynebacterium mastiditis.</title>
        <authorList>
            <person name="Bernard K."/>
            <person name="Pacheco A.L."/>
            <person name="Mcdougall C."/>
            <person name="Burtx T."/>
            <person name="Weibe D."/>
            <person name="Tyler S."/>
            <person name="Olson A.B."/>
            <person name="Cnockaert M."/>
            <person name="Eguchi H."/>
            <person name="Kuwahara T."/>
            <person name="Nakayama-Imaohji H."/>
            <person name="Boudewijins M."/>
            <person name="Van Hoecke F."/>
            <person name="Bernier A.-M."/>
            <person name="Vandamme P."/>
        </authorList>
    </citation>
    <scope>NUCLEOTIDE SEQUENCE [LARGE SCALE GENOMIC DNA]</scope>
    <source>
        <strain evidence="16 17">NML 130206</strain>
    </source>
</reference>
<dbReference type="PATRIC" id="fig|1544413.3.peg.2179"/>
<evidence type="ECO:0000256" key="5">
    <source>
        <dbReference type="ARBA" id="ARBA00016406"/>
    </source>
</evidence>
<keyword evidence="10" id="KW-0503">Monooxygenase</keyword>
<evidence type="ECO:0000256" key="4">
    <source>
        <dbReference type="ARBA" id="ARBA00013076"/>
    </source>
</evidence>
<evidence type="ECO:0000256" key="11">
    <source>
        <dbReference type="ARBA" id="ARBA00029939"/>
    </source>
</evidence>
<comment type="pathway">
    <text evidence="2">Siderophore biosynthesis; mycobactin biosynthesis.</text>
</comment>
<evidence type="ECO:0000256" key="7">
    <source>
        <dbReference type="ARBA" id="ARBA00022827"/>
    </source>
</evidence>
<evidence type="ECO:0000256" key="8">
    <source>
        <dbReference type="ARBA" id="ARBA00022857"/>
    </source>
</evidence>
<proteinExistence type="inferred from homology"/>
<comment type="cofactor">
    <cofactor evidence="1">
        <name>FAD</name>
        <dbReference type="ChEBI" id="CHEBI:57692"/>
    </cofactor>
</comment>
<comment type="similarity">
    <text evidence="3">Belongs to the lysine N(6)-hydroxylase/L-ornithine N(5)-oxygenase family.</text>
</comment>
<dbReference type="Pfam" id="PF13434">
    <property type="entry name" value="Lys_Orn_oxgnase"/>
    <property type="match status" value="1"/>
</dbReference>
<keyword evidence="7" id="KW-0274">FAD</keyword>
<evidence type="ECO:0000256" key="15">
    <source>
        <dbReference type="ARBA" id="ARBA00048407"/>
    </source>
</evidence>
<dbReference type="STRING" id="1544413.Clow_02181"/>
<dbReference type="EMBL" id="LKEV01000008">
    <property type="protein sequence ID" value="KQB83980.1"/>
    <property type="molecule type" value="Genomic_DNA"/>
</dbReference>
<evidence type="ECO:0000256" key="3">
    <source>
        <dbReference type="ARBA" id="ARBA00007588"/>
    </source>
</evidence>
<evidence type="ECO:0000256" key="12">
    <source>
        <dbReference type="ARBA" id="ARBA00031158"/>
    </source>
</evidence>
<evidence type="ECO:0000256" key="1">
    <source>
        <dbReference type="ARBA" id="ARBA00001974"/>
    </source>
</evidence>